<keyword evidence="2" id="KW-1185">Reference proteome</keyword>
<evidence type="ECO:0000313" key="1">
    <source>
        <dbReference type="EMBL" id="PHT32371.1"/>
    </source>
</evidence>
<accession>A0A2G2VHA2</accession>
<sequence>MSFFVMLRSVQTLRDPKVVDGIKIEFFGATSITRKIILECGLVAIDDGSRSGSGSGAAIGDNDAPLTIFEITSHYDYDYTGCSDFSSDFTTCSECSACKCQDCKTKYNGVINAINALTASIKEMTSNKGVIPSKRISYPYTPLEIKAAKRRRKQNDKRYKVNESILGFDMFYFVVAHLGSKNWFYLMSQPQTCWNDEV</sequence>
<gene>
    <name evidence="1" type="ORF">CQW23_28708</name>
</gene>
<reference evidence="1 2" key="1">
    <citation type="journal article" date="2017" name="Genome Biol.">
        <title>New reference genome sequences of hot pepper reveal the massive evolution of plant disease-resistance genes by retroduplication.</title>
        <authorList>
            <person name="Kim S."/>
            <person name="Park J."/>
            <person name="Yeom S.I."/>
            <person name="Kim Y.M."/>
            <person name="Seo E."/>
            <person name="Kim K.T."/>
            <person name="Kim M.S."/>
            <person name="Lee J.M."/>
            <person name="Cheong K."/>
            <person name="Shin H.S."/>
            <person name="Kim S.B."/>
            <person name="Han K."/>
            <person name="Lee J."/>
            <person name="Park M."/>
            <person name="Lee H.A."/>
            <person name="Lee H.Y."/>
            <person name="Lee Y."/>
            <person name="Oh S."/>
            <person name="Lee J.H."/>
            <person name="Choi E."/>
            <person name="Choi E."/>
            <person name="Lee S.E."/>
            <person name="Jeon J."/>
            <person name="Kim H."/>
            <person name="Choi G."/>
            <person name="Song H."/>
            <person name="Lee J."/>
            <person name="Lee S.C."/>
            <person name="Kwon J.K."/>
            <person name="Lee H.Y."/>
            <person name="Koo N."/>
            <person name="Hong Y."/>
            <person name="Kim R.W."/>
            <person name="Kang W.H."/>
            <person name="Huh J.H."/>
            <person name="Kang B.C."/>
            <person name="Yang T.J."/>
            <person name="Lee Y.H."/>
            <person name="Bennetzen J.L."/>
            <person name="Choi D."/>
        </authorList>
    </citation>
    <scope>NUCLEOTIDE SEQUENCE [LARGE SCALE GENOMIC DNA]</scope>
    <source>
        <strain evidence="2">cv. PBC81</strain>
    </source>
</reference>
<dbReference type="EMBL" id="MLFT02000012">
    <property type="protein sequence ID" value="PHT32371.1"/>
    <property type="molecule type" value="Genomic_DNA"/>
</dbReference>
<reference evidence="2" key="2">
    <citation type="journal article" date="2017" name="J. Anim. Genet.">
        <title>Multiple reference genome sequences of hot pepper reveal the massive evolution of plant disease resistance genes by retroduplication.</title>
        <authorList>
            <person name="Kim S."/>
            <person name="Park J."/>
            <person name="Yeom S.-I."/>
            <person name="Kim Y.-M."/>
            <person name="Seo E."/>
            <person name="Kim K.-T."/>
            <person name="Kim M.-S."/>
            <person name="Lee J.M."/>
            <person name="Cheong K."/>
            <person name="Shin H.-S."/>
            <person name="Kim S.-B."/>
            <person name="Han K."/>
            <person name="Lee J."/>
            <person name="Park M."/>
            <person name="Lee H.-A."/>
            <person name="Lee H.-Y."/>
            <person name="Lee Y."/>
            <person name="Oh S."/>
            <person name="Lee J.H."/>
            <person name="Choi E."/>
            <person name="Choi E."/>
            <person name="Lee S.E."/>
            <person name="Jeon J."/>
            <person name="Kim H."/>
            <person name="Choi G."/>
            <person name="Song H."/>
            <person name="Lee J."/>
            <person name="Lee S.-C."/>
            <person name="Kwon J.-K."/>
            <person name="Lee H.-Y."/>
            <person name="Koo N."/>
            <person name="Hong Y."/>
            <person name="Kim R.W."/>
            <person name="Kang W.-H."/>
            <person name="Huh J.H."/>
            <person name="Kang B.-C."/>
            <person name="Yang T.-J."/>
            <person name="Lee Y.-H."/>
            <person name="Bennetzen J.L."/>
            <person name="Choi D."/>
        </authorList>
    </citation>
    <scope>NUCLEOTIDE SEQUENCE [LARGE SCALE GENOMIC DNA]</scope>
    <source>
        <strain evidence="2">cv. PBC81</strain>
    </source>
</reference>
<dbReference type="Proteomes" id="UP000224567">
    <property type="component" value="Unassembled WGS sequence"/>
</dbReference>
<evidence type="ECO:0000313" key="2">
    <source>
        <dbReference type="Proteomes" id="UP000224567"/>
    </source>
</evidence>
<proteinExistence type="predicted"/>
<dbReference type="AlphaFoldDB" id="A0A2G2VHA2"/>
<organism evidence="1 2">
    <name type="scientific">Capsicum baccatum</name>
    <name type="common">Peruvian pepper</name>
    <dbReference type="NCBI Taxonomy" id="33114"/>
    <lineage>
        <taxon>Eukaryota</taxon>
        <taxon>Viridiplantae</taxon>
        <taxon>Streptophyta</taxon>
        <taxon>Embryophyta</taxon>
        <taxon>Tracheophyta</taxon>
        <taxon>Spermatophyta</taxon>
        <taxon>Magnoliopsida</taxon>
        <taxon>eudicotyledons</taxon>
        <taxon>Gunneridae</taxon>
        <taxon>Pentapetalae</taxon>
        <taxon>asterids</taxon>
        <taxon>lamiids</taxon>
        <taxon>Solanales</taxon>
        <taxon>Solanaceae</taxon>
        <taxon>Solanoideae</taxon>
        <taxon>Capsiceae</taxon>
        <taxon>Capsicum</taxon>
    </lineage>
</organism>
<name>A0A2G2VHA2_CAPBA</name>
<dbReference type="OrthoDB" id="1322556at2759"/>
<protein>
    <submittedName>
        <fullName evidence="1">Uncharacterized protein</fullName>
    </submittedName>
</protein>
<comment type="caution">
    <text evidence="1">The sequence shown here is derived from an EMBL/GenBank/DDBJ whole genome shotgun (WGS) entry which is preliminary data.</text>
</comment>